<dbReference type="EMBL" id="JAPQKO010000005">
    <property type="protein sequence ID" value="KAJ5162539.1"/>
    <property type="molecule type" value="Genomic_DNA"/>
</dbReference>
<keyword evidence="2" id="KW-1185">Reference proteome</keyword>
<dbReference type="AlphaFoldDB" id="A0A9W9I0T6"/>
<accession>A0A9W9I0T6</accession>
<evidence type="ECO:0000313" key="2">
    <source>
        <dbReference type="Proteomes" id="UP001146351"/>
    </source>
</evidence>
<comment type="caution">
    <text evidence="1">The sequence shown here is derived from an EMBL/GenBank/DDBJ whole genome shotgun (WGS) entry which is preliminary data.</text>
</comment>
<organism evidence="1 2">
    <name type="scientific">Penicillium capsulatum</name>
    <dbReference type="NCBI Taxonomy" id="69766"/>
    <lineage>
        <taxon>Eukaryota</taxon>
        <taxon>Fungi</taxon>
        <taxon>Dikarya</taxon>
        <taxon>Ascomycota</taxon>
        <taxon>Pezizomycotina</taxon>
        <taxon>Eurotiomycetes</taxon>
        <taxon>Eurotiomycetidae</taxon>
        <taxon>Eurotiales</taxon>
        <taxon>Aspergillaceae</taxon>
        <taxon>Penicillium</taxon>
    </lineage>
</organism>
<sequence length="198" mass="22120">MAMPTSLQQRQSPAGATITATTKTITKPYVVTKTNSGTVVYTYGSYAIFEPIWKLTQTKPLGTPRIAGVTPMASYVAIKKDEKFGIRLSGSCGMLEQDNKSWNATVLTKETQRSAKSSMSFAGCVLTWRCDDDADYKKVKFTSWDVFATYWDAFNRNEFGACGVLEEKRSCYVQSDYCYEDGVTQHGCNQKNENIHDT</sequence>
<reference evidence="1" key="2">
    <citation type="journal article" date="2023" name="IMA Fungus">
        <title>Comparative genomic study of the Penicillium genus elucidates a diverse pangenome and 15 lateral gene transfer events.</title>
        <authorList>
            <person name="Petersen C."/>
            <person name="Sorensen T."/>
            <person name="Nielsen M.R."/>
            <person name="Sondergaard T.E."/>
            <person name="Sorensen J.L."/>
            <person name="Fitzpatrick D.A."/>
            <person name="Frisvad J.C."/>
            <person name="Nielsen K.L."/>
        </authorList>
    </citation>
    <scope>NUCLEOTIDE SEQUENCE</scope>
    <source>
        <strain evidence="1">IBT 21917</strain>
    </source>
</reference>
<gene>
    <name evidence="1" type="ORF">N7492_007931</name>
</gene>
<protein>
    <submittedName>
        <fullName evidence="1">Uncharacterized protein</fullName>
    </submittedName>
</protein>
<proteinExistence type="predicted"/>
<reference evidence="1" key="1">
    <citation type="submission" date="2022-11" db="EMBL/GenBank/DDBJ databases">
        <authorList>
            <person name="Petersen C."/>
        </authorList>
    </citation>
    <scope>NUCLEOTIDE SEQUENCE</scope>
    <source>
        <strain evidence="1">IBT 21917</strain>
    </source>
</reference>
<evidence type="ECO:0000313" key="1">
    <source>
        <dbReference type="EMBL" id="KAJ5162539.1"/>
    </source>
</evidence>
<name>A0A9W9I0T6_9EURO</name>
<dbReference type="Proteomes" id="UP001146351">
    <property type="component" value="Unassembled WGS sequence"/>
</dbReference>